<evidence type="ECO:0000313" key="2">
    <source>
        <dbReference type="Proteomes" id="UP001140206"/>
    </source>
</evidence>
<dbReference type="AlphaFoldDB" id="A0AAV8C980"/>
<comment type="caution">
    <text evidence="1">The sequence shown here is derived from an EMBL/GenBank/DDBJ whole genome shotgun (WGS) entry which is preliminary data.</text>
</comment>
<dbReference type="Proteomes" id="UP001140206">
    <property type="component" value="Chromosome 5"/>
</dbReference>
<proteinExistence type="predicted"/>
<protein>
    <submittedName>
        <fullName evidence="1">UPF0235 protein</fullName>
    </submittedName>
</protein>
<dbReference type="EMBL" id="JAMFTS010000005">
    <property type="protein sequence ID" value="KAJ4752219.1"/>
    <property type="molecule type" value="Genomic_DNA"/>
</dbReference>
<dbReference type="PANTHER" id="PTHR47817">
    <property type="entry name" value="OS04G0686300 PROTEIN"/>
    <property type="match status" value="1"/>
</dbReference>
<accession>A0AAV8C980</accession>
<sequence>MIFSVGIHRNGVTGSSSASSEAVLPACLRLIPPSTVSISIHAKPGSKSASIMVSLVYVCLYFSFRFGADIGEESVGVHIDTPVRDEANAVLIDCSGVRSLYKRMESLELVLVRGGGFLTLICLSQITNYHTTPTTINELYSPFQ</sequence>
<name>A0AAV8C980_9POAL</name>
<evidence type="ECO:0000313" key="1">
    <source>
        <dbReference type="EMBL" id="KAJ4752219.1"/>
    </source>
</evidence>
<reference evidence="1" key="1">
    <citation type="submission" date="2022-08" db="EMBL/GenBank/DDBJ databases">
        <authorList>
            <person name="Marques A."/>
        </authorList>
    </citation>
    <scope>NUCLEOTIDE SEQUENCE</scope>
    <source>
        <strain evidence="1">RhyPub2mFocal</strain>
        <tissue evidence="1">Leaves</tissue>
    </source>
</reference>
<dbReference type="PANTHER" id="PTHR47817:SF2">
    <property type="entry name" value="OS04G0686300 PROTEIN"/>
    <property type="match status" value="1"/>
</dbReference>
<keyword evidence="2" id="KW-1185">Reference proteome</keyword>
<organism evidence="1 2">
    <name type="scientific">Rhynchospora pubera</name>
    <dbReference type="NCBI Taxonomy" id="906938"/>
    <lineage>
        <taxon>Eukaryota</taxon>
        <taxon>Viridiplantae</taxon>
        <taxon>Streptophyta</taxon>
        <taxon>Embryophyta</taxon>
        <taxon>Tracheophyta</taxon>
        <taxon>Spermatophyta</taxon>
        <taxon>Magnoliopsida</taxon>
        <taxon>Liliopsida</taxon>
        <taxon>Poales</taxon>
        <taxon>Cyperaceae</taxon>
        <taxon>Cyperoideae</taxon>
        <taxon>Rhynchosporeae</taxon>
        <taxon>Rhynchospora</taxon>
    </lineage>
</organism>
<gene>
    <name evidence="1" type="ORF">LUZ62_086624</name>
</gene>